<feature type="domain" description="Putative zinc-finger" evidence="2">
    <location>
        <begin position="5"/>
        <end position="39"/>
    </location>
</feature>
<evidence type="ECO:0000256" key="1">
    <source>
        <dbReference type="SAM" id="Phobius"/>
    </source>
</evidence>
<dbReference type="EMBL" id="JAEEGA010000011">
    <property type="protein sequence ID" value="MBP1042679.1"/>
    <property type="molecule type" value="Genomic_DNA"/>
</dbReference>
<dbReference type="InterPro" id="IPR027383">
    <property type="entry name" value="Znf_put"/>
</dbReference>
<keyword evidence="1" id="KW-1133">Transmembrane helix</keyword>
<accession>A0A940P6S7</accession>
<keyword evidence="1" id="KW-0812">Transmembrane</keyword>
<proteinExistence type="predicted"/>
<sequence>MKISCDVITDLLPLYYDKICSQATIELVEEHLVNCPKCRKELKNMATTLSLEQTQSNHLNDAKLVTKISRQWQKDRLLSVLKGIGLTLLILLFVYMLLGLKIVPSIGG</sequence>
<organism evidence="3 4">
    <name type="scientific">Vagococcus allomyrinae</name>
    <dbReference type="NCBI Taxonomy" id="2794353"/>
    <lineage>
        <taxon>Bacteria</taxon>
        <taxon>Bacillati</taxon>
        <taxon>Bacillota</taxon>
        <taxon>Bacilli</taxon>
        <taxon>Lactobacillales</taxon>
        <taxon>Enterococcaceae</taxon>
        <taxon>Vagococcus</taxon>
    </lineage>
</organism>
<keyword evidence="4" id="KW-1185">Reference proteome</keyword>
<evidence type="ECO:0000313" key="3">
    <source>
        <dbReference type="EMBL" id="MBP1042679.1"/>
    </source>
</evidence>
<dbReference type="Pfam" id="PF13490">
    <property type="entry name" value="zf-HC2"/>
    <property type="match status" value="1"/>
</dbReference>
<evidence type="ECO:0000259" key="2">
    <source>
        <dbReference type="Pfam" id="PF13490"/>
    </source>
</evidence>
<dbReference type="Proteomes" id="UP000674938">
    <property type="component" value="Unassembled WGS sequence"/>
</dbReference>
<comment type="caution">
    <text evidence="3">The sequence shown here is derived from an EMBL/GenBank/DDBJ whole genome shotgun (WGS) entry which is preliminary data.</text>
</comment>
<dbReference type="AlphaFoldDB" id="A0A940P6S7"/>
<reference evidence="3" key="1">
    <citation type="submission" date="2020-12" db="EMBL/GenBank/DDBJ databases">
        <title>Vagococcus allomyrinae sp. nov. and Enterococcus lavae sp. nov., isolated from the larvae of Allomyrina dichotoma.</title>
        <authorList>
            <person name="Lee S.D."/>
        </authorList>
    </citation>
    <scope>NUCLEOTIDE SEQUENCE</scope>
    <source>
        <strain evidence="3">BWB3-3</strain>
    </source>
</reference>
<name>A0A940P6S7_9ENTE</name>
<gene>
    <name evidence="3" type="ORF">I6N95_16805</name>
</gene>
<evidence type="ECO:0000313" key="4">
    <source>
        <dbReference type="Proteomes" id="UP000674938"/>
    </source>
</evidence>
<dbReference type="RefSeq" id="WP_209530074.1">
    <property type="nucleotide sequence ID" value="NZ_JAEEGA010000011.1"/>
</dbReference>
<keyword evidence="1" id="KW-0472">Membrane</keyword>
<feature type="transmembrane region" description="Helical" evidence="1">
    <location>
        <begin position="77"/>
        <end position="98"/>
    </location>
</feature>
<protein>
    <submittedName>
        <fullName evidence="3">Zf-HC2 domain-containing protein</fullName>
    </submittedName>
</protein>